<dbReference type="Pfam" id="PF14089">
    <property type="entry name" value="KbaA"/>
    <property type="match status" value="1"/>
</dbReference>
<gene>
    <name evidence="2" type="primary">kbaA</name>
    <name evidence="2" type="ORF">GCM10007380_41110</name>
</gene>
<sequence>MAKMTSRKVVRLFFTTLLVGGISTIITGVLYGYKEYFGYLQDLRFTKLLLEASWLFILGLVFSAVSQMGFFAYLTVHRFGLGFFKSPQVWNVIQIGLIMFALFDLAYFRLIEFAKDGDSYVGYILFPVILFVCSLLVAYIKSKETNKGAFIPALFFMIVVTIVEWIPALRQDDLSWLILMAVPLFVCNTYQLLTLHRILKS</sequence>
<feature type="transmembrane region" description="Helical" evidence="1">
    <location>
        <begin position="174"/>
        <end position="193"/>
    </location>
</feature>
<evidence type="ECO:0000313" key="3">
    <source>
        <dbReference type="Proteomes" id="UP000626244"/>
    </source>
</evidence>
<dbReference type="SMART" id="SM01251">
    <property type="entry name" value="KbaA"/>
    <property type="match status" value="1"/>
</dbReference>
<feature type="transmembrane region" description="Helical" evidence="1">
    <location>
        <begin position="88"/>
        <end position="108"/>
    </location>
</feature>
<reference evidence="3" key="1">
    <citation type="journal article" date="2019" name="Int. J. Syst. Evol. Microbiol.">
        <title>The Global Catalogue of Microorganisms (GCM) 10K type strain sequencing project: providing services to taxonomists for standard genome sequencing and annotation.</title>
        <authorList>
            <consortium name="The Broad Institute Genomics Platform"/>
            <consortium name="The Broad Institute Genome Sequencing Center for Infectious Disease"/>
            <person name="Wu L."/>
            <person name="Ma J."/>
        </authorList>
    </citation>
    <scope>NUCLEOTIDE SEQUENCE [LARGE SCALE GENOMIC DNA]</scope>
    <source>
        <strain evidence="3">CGMCC 1.14993</strain>
    </source>
</reference>
<evidence type="ECO:0000256" key="1">
    <source>
        <dbReference type="SAM" id="Phobius"/>
    </source>
</evidence>
<feature type="transmembrane region" description="Helical" evidence="1">
    <location>
        <begin position="53"/>
        <end position="76"/>
    </location>
</feature>
<feature type="transmembrane region" description="Helical" evidence="1">
    <location>
        <begin position="149"/>
        <end position="168"/>
    </location>
</feature>
<feature type="transmembrane region" description="Helical" evidence="1">
    <location>
        <begin position="120"/>
        <end position="140"/>
    </location>
</feature>
<dbReference type="PIRSF" id="PIRSF029886">
    <property type="entry name" value="KBAA"/>
    <property type="match status" value="1"/>
</dbReference>
<organism evidence="2 3">
    <name type="scientific">Gottfriedia solisilvae</name>
    <dbReference type="NCBI Taxonomy" id="1516104"/>
    <lineage>
        <taxon>Bacteria</taxon>
        <taxon>Bacillati</taxon>
        <taxon>Bacillota</taxon>
        <taxon>Bacilli</taxon>
        <taxon>Bacillales</taxon>
        <taxon>Bacillaceae</taxon>
        <taxon>Gottfriedia</taxon>
    </lineage>
</organism>
<dbReference type="InterPro" id="IPR024164">
    <property type="entry name" value="KinB-signalling_activ"/>
</dbReference>
<keyword evidence="1" id="KW-1133">Transmembrane helix</keyword>
<comment type="caution">
    <text evidence="2">The sequence shown here is derived from an EMBL/GenBank/DDBJ whole genome shotgun (WGS) entry which is preliminary data.</text>
</comment>
<keyword evidence="1" id="KW-0472">Membrane</keyword>
<feature type="transmembrane region" description="Helical" evidence="1">
    <location>
        <begin position="12"/>
        <end position="33"/>
    </location>
</feature>
<accession>A0A8J3AT18</accession>
<name>A0A8J3AT18_9BACI</name>
<proteinExistence type="predicted"/>
<keyword evidence="1" id="KW-0812">Transmembrane</keyword>
<keyword evidence="3" id="KW-1185">Reference proteome</keyword>
<protein>
    <submittedName>
        <fullName evidence="2">KinB-signaling pathway activation protein</fullName>
    </submittedName>
</protein>
<dbReference type="Proteomes" id="UP000626244">
    <property type="component" value="Unassembled WGS sequence"/>
</dbReference>
<evidence type="ECO:0000313" key="2">
    <source>
        <dbReference type="EMBL" id="GGI18075.1"/>
    </source>
</evidence>
<dbReference type="GO" id="GO:0045881">
    <property type="term" value="P:positive regulation of sporulation resulting in formation of a cellular spore"/>
    <property type="evidence" value="ECO:0007669"/>
    <property type="project" value="InterPro"/>
</dbReference>
<dbReference type="AlphaFoldDB" id="A0A8J3AT18"/>
<dbReference type="EMBL" id="BMHB01000005">
    <property type="protein sequence ID" value="GGI18075.1"/>
    <property type="molecule type" value="Genomic_DNA"/>
</dbReference>